<keyword evidence="2" id="KW-1185">Reference proteome</keyword>
<accession>A0ABQ9WM03</accession>
<evidence type="ECO:0000313" key="1">
    <source>
        <dbReference type="EMBL" id="KAK2940353.1"/>
    </source>
</evidence>
<evidence type="ECO:0000313" key="2">
    <source>
        <dbReference type="Proteomes" id="UP001281761"/>
    </source>
</evidence>
<protein>
    <submittedName>
        <fullName evidence="1">Uncharacterized protein</fullName>
    </submittedName>
</protein>
<sequence>MDVKMYSEPVSYDRTRVFGGCRPKVKNVYGLMVDTVLPELGPYTKGQLQSTTNRPVYFLDILLVRERYTKALSMYLISMQGPDQVCRLLYEV</sequence>
<proteinExistence type="predicted"/>
<dbReference type="EMBL" id="JARBJD010000685">
    <property type="protein sequence ID" value="KAK2940353.1"/>
    <property type="molecule type" value="Genomic_DNA"/>
</dbReference>
<name>A0ABQ9WM03_9EUKA</name>
<organism evidence="1 2">
    <name type="scientific">Blattamonas nauphoetae</name>
    <dbReference type="NCBI Taxonomy" id="2049346"/>
    <lineage>
        <taxon>Eukaryota</taxon>
        <taxon>Metamonada</taxon>
        <taxon>Preaxostyla</taxon>
        <taxon>Oxymonadida</taxon>
        <taxon>Blattamonas</taxon>
    </lineage>
</organism>
<reference evidence="1 2" key="1">
    <citation type="journal article" date="2022" name="bioRxiv">
        <title>Genomics of Preaxostyla Flagellates Illuminates Evolutionary Transitions and the Path Towards Mitochondrial Loss.</title>
        <authorList>
            <person name="Novak L.V.F."/>
            <person name="Treitli S.C."/>
            <person name="Pyrih J."/>
            <person name="Halakuc P."/>
            <person name="Pipaliya S.V."/>
            <person name="Vacek V."/>
            <person name="Brzon O."/>
            <person name="Soukal P."/>
            <person name="Eme L."/>
            <person name="Dacks J.B."/>
            <person name="Karnkowska A."/>
            <person name="Elias M."/>
            <person name="Hampl V."/>
        </authorList>
    </citation>
    <scope>NUCLEOTIDE SEQUENCE [LARGE SCALE GENOMIC DNA]</scope>
    <source>
        <strain evidence="1">NAU3</strain>
        <tissue evidence="1">Gut</tissue>
    </source>
</reference>
<comment type="caution">
    <text evidence="1">The sequence shown here is derived from an EMBL/GenBank/DDBJ whole genome shotgun (WGS) entry which is preliminary data.</text>
</comment>
<dbReference type="Proteomes" id="UP001281761">
    <property type="component" value="Unassembled WGS sequence"/>
</dbReference>
<gene>
    <name evidence="1" type="ORF">BLNAU_24736</name>
</gene>